<name>I0IR65_LEPFC</name>
<evidence type="ECO:0000256" key="3">
    <source>
        <dbReference type="ARBA" id="ARBA00022490"/>
    </source>
</evidence>
<keyword evidence="7" id="KW-0969">Cilium</keyword>
<dbReference type="Gene3D" id="1.20.120.340">
    <property type="entry name" value="Flagellar protein FliS"/>
    <property type="match status" value="1"/>
</dbReference>
<dbReference type="NCBIfam" id="TIGR00208">
    <property type="entry name" value="fliS"/>
    <property type="match status" value="1"/>
</dbReference>
<dbReference type="KEGG" id="lfc:LFE_2091"/>
<keyword evidence="4" id="KW-1005">Bacterial flagellum biogenesis</keyword>
<dbReference type="GO" id="GO:0044780">
    <property type="term" value="P:bacterial-type flagellum assembly"/>
    <property type="evidence" value="ECO:0007669"/>
    <property type="project" value="InterPro"/>
</dbReference>
<evidence type="ECO:0000256" key="5">
    <source>
        <dbReference type="ARBA" id="ARBA00023186"/>
    </source>
</evidence>
<keyword evidence="7" id="KW-0282">Flagellum</keyword>
<reference evidence="8" key="2">
    <citation type="submission" date="2012-03" db="EMBL/GenBank/DDBJ databases">
        <title>The complete genome sequence of the pioneer microbe on fresh volcanic deposit, Leptospirillum ferrooxidans strain C2-3.</title>
        <authorList>
            <person name="Fujimura R."/>
            <person name="Sato Y."/>
            <person name="Nishizawa T."/>
            <person name="Nanba K."/>
            <person name="Oshima K."/>
            <person name="Hattori M."/>
            <person name="Kamijo T."/>
            <person name="Ohta H."/>
        </authorList>
    </citation>
    <scope>NUCLEOTIDE SEQUENCE [LARGE SCALE GENOMIC DNA]</scope>
    <source>
        <strain evidence="8">C2-3</strain>
    </source>
</reference>
<evidence type="ECO:0000256" key="6">
    <source>
        <dbReference type="SAM" id="MobiDB-lite"/>
    </source>
</evidence>
<comment type="subcellular location">
    <subcellularLocation>
        <location evidence="1">Cytoplasm</location>
        <location evidence="1">Cytosol</location>
    </subcellularLocation>
</comment>
<evidence type="ECO:0000256" key="4">
    <source>
        <dbReference type="ARBA" id="ARBA00022795"/>
    </source>
</evidence>
<dbReference type="GO" id="GO:0071973">
    <property type="term" value="P:bacterial-type flagellum-dependent cell motility"/>
    <property type="evidence" value="ECO:0007669"/>
    <property type="project" value="TreeGrafter"/>
</dbReference>
<dbReference type="EMBL" id="AP012342">
    <property type="protein sequence ID" value="BAM07764.1"/>
    <property type="molecule type" value="Genomic_DNA"/>
</dbReference>
<keyword evidence="8" id="KW-1185">Reference proteome</keyword>
<dbReference type="STRING" id="1162668.LFE_2091"/>
<dbReference type="CDD" id="cd16098">
    <property type="entry name" value="FliS"/>
    <property type="match status" value="1"/>
</dbReference>
<protein>
    <submittedName>
        <fullName evidence="7">Putative flagellar protein</fullName>
    </submittedName>
</protein>
<dbReference type="PANTHER" id="PTHR34773:SF1">
    <property type="entry name" value="FLAGELLAR SECRETION CHAPERONE FLIS"/>
    <property type="match status" value="1"/>
</dbReference>
<keyword evidence="3" id="KW-0963">Cytoplasm</keyword>
<dbReference type="OrthoDB" id="1524959at2"/>
<keyword evidence="7" id="KW-0966">Cell projection</keyword>
<evidence type="ECO:0000256" key="1">
    <source>
        <dbReference type="ARBA" id="ARBA00004514"/>
    </source>
</evidence>
<evidence type="ECO:0000256" key="2">
    <source>
        <dbReference type="ARBA" id="ARBA00008787"/>
    </source>
</evidence>
<proteinExistence type="inferred from homology"/>
<dbReference type="eggNOG" id="COG1516">
    <property type="taxonomic scope" value="Bacteria"/>
</dbReference>
<dbReference type="InterPro" id="IPR003713">
    <property type="entry name" value="FliS"/>
</dbReference>
<dbReference type="PANTHER" id="PTHR34773">
    <property type="entry name" value="FLAGELLAR SECRETION CHAPERONE FLIS"/>
    <property type="match status" value="1"/>
</dbReference>
<dbReference type="InterPro" id="IPR036584">
    <property type="entry name" value="FliS_sf"/>
</dbReference>
<dbReference type="Proteomes" id="UP000007382">
    <property type="component" value="Chromosome"/>
</dbReference>
<dbReference type="Pfam" id="PF02561">
    <property type="entry name" value="FliS"/>
    <property type="match status" value="1"/>
</dbReference>
<gene>
    <name evidence="7" type="primary">fliS</name>
    <name evidence="7" type="ordered locus">LFE_2091</name>
</gene>
<feature type="region of interest" description="Disordered" evidence="6">
    <location>
        <begin position="126"/>
        <end position="151"/>
    </location>
</feature>
<sequence length="151" mass="16840">MSIQAYQSASVNTMTKSEILLKLYQGLIKTVDMLEEAIVRRDIPGKIDATNRSTAILGELAMALEANKAETGESGDWEDRLIALYLFLMEEISVANIRNEERRLKPVKEILEGLLEAWRDAVSKNPARHSVNRPVPANHSKAPEGRLSVRG</sequence>
<dbReference type="HOGENOM" id="CLU_080373_4_2_0"/>
<dbReference type="AlphaFoldDB" id="I0IR65"/>
<keyword evidence="5" id="KW-0143">Chaperone</keyword>
<dbReference type="RefSeq" id="WP_014450247.1">
    <property type="nucleotide sequence ID" value="NC_017094.1"/>
</dbReference>
<dbReference type="SUPFAM" id="SSF101116">
    <property type="entry name" value="Flagellar export chaperone FliS"/>
    <property type="match status" value="1"/>
</dbReference>
<reference evidence="7 8" key="1">
    <citation type="journal article" date="2012" name="J. Bacteriol.">
        <title>Complete Genome Sequence of Leptospirillum ferrooxidans Strain C2-3, Isolated from a Fresh Volcanic Ash Deposit on the Island of Miyake, Japan.</title>
        <authorList>
            <person name="Fujimura R."/>
            <person name="Sato Y."/>
            <person name="Nishizawa T."/>
            <person name="Oshima K."/>
            <person name="Kim S.-W."/>
            <person name="Hattori M."/>
            <person name="Kamijo T."/>
            <person name="Ohta H."/>
        </authorList>
    </citation>
    <scope>NUCLEOTIDE SEQUENCE [LARGE SCALE GENOMIC DNA]</scope>
    <source>
        <strain evidence="7 8">C2-3</strain>
    </source>
</reference>
<dbReference type="PATRIC" id="fig|1162668.3.peg.2477"/>
<evidence type="ECO:0000313" key="8">
    <source>
        <dbReference type="Proteomes" id="UP000007382"/>
    </source>
</evidence>
<accession>I0IR65</accession>
<dbReference type="GO" id="GO:0005829">
    <property type="term" value="C:cytosol"/>
    <property type="evidence" value="ECO:0007669"/>
    <property type="project" value="UniProtKB-SubCell"/>
</dbReference>
<evidence type="ECO:0000313" key="7">
    <source>
        <dbReference type="EMBL" id="BAM07764.1"/>
    </source>
</evidence>
<organism evidence="7 8">
    <name type="scientific">Leptospirillum ferrooxidans (strain C2-3)</name>
    <dbReference type="NCBI Taxonomy" id="1162668"/>
    <lineage>
        <taxon>Bacteria</taxon>
        <taxon>Pseudomonadati</taxon>
        <taxon>Nitrospirota</taxon>
        <taxon>Nitrospiria</taxon>
        <taxon>Nitrospirales</taxon>
        <taxon>Nitrospiraceae</taxon>
        <taxon>Leptospirillum</taxon>
    </lineage>
</organism>
<comment type="similarity">
    <text evidence="2">Belongs to the FliS family.</text>
</comment>